<dbReference type="Proteomes" id="UP000306145">
    <property type="component" value="Unassembled WGS sequence"/>
</dbReference>
<evidence type="ECO:0000313" key="1">
    <source>
        <dbReference type="EMBL" id="TNH27985.1"/>
    </source>
</evidence>
<comment type="caution">
    <text evidence="1">The sequence shown here is derived from an EMBL/GenBank/DDBJ whole genome shotgun (WGS) entry which is preliminary data.</text>
</comment>
<sequence length="271" mass="28394">MTMNTTWRVLAPGPSDRVLLAVDFGPGRREAGFSDLVANLAPEPVVWETVFAVQTGDLVAGTDPDRCLSRWLDDVANAGLEVGGVLGYCAGGALARQAAGLLRTRGLPEPPVVLLDPNDVDGALIQDLFATSVEGYAGLLSDDQVRDALAAAEDFTGTLGPDIGRRPATALAEAMRGLQAVYDDVVLSVCKMLDADDEVGREFSERFSAFLGYLVTAGRAGAARGGSETVIVSERHDLPAGFGVADHRLPVPRATLLADPGVARIVAEALR</sequence>
<keyword evidence="2" id="KW-1185">Reference proteome</keyword>
<reference evidence="1 2" key="1">
    <citation type="submission" date="2019-06" db="EMBL/GenBank/DDBJ databases">
        <title>Micromonospora ordensis sp. nov., isolated from deep marine sediment.</title>
        <authorList>
            <person name="Veyisoglu A."/>
            <person name="Carro L."/>
            <person name="Klenk H.-P."/>
            <person name="Sahin N."/>
        </authorList>
    </citation>
    <scope>NUCLEOTIDE SEQUENCE [LARGE SCALE GENOMIC DNA]</scope>
    <source>
        <strain evidence="1 2">S2509</strain>
    </source>
</reference>
<accession>A0A5C4QLP4</accession>
<dbReference type="EMBL" id="VDFY01000162">
    <property type="protein sequence ID" value="TNH27985.1"/>
    <property type="molecule type" value="Genomic_DNA"/>
</dbReference>
<proteinExistence type="predicted"/>
<dbReference type="RefSeq" id="WP_139585217.1">
    <property type="nucleotide sequence ID" value="NZ_VDFY01000162.1"/>
</dbReference>
<gene>
    <name evidence="1" type="ORF">FHG89_16190</name>
</gene>
<evidence type="ECO:0000313" key="2">
    <source>
        <dbReference type="Proteomes" id="UP000306145"/>
    </source>
</evidence>
<organism evidence="1 2">
    <name type="scientific">Micromonospora orduensis</name>
    <dbReference type="NCBI Taxonomy" id="1420891"/>
    <lineage>
        <taxon>Bacteria</taxon>
        <taxon>Bacillati</taxon>
        <taxon>Actinomycetota</taxon>
        <taxon>Actinomycetes</taxon>
        <taxon>Micromonosporales</taxon>
        <taxon>Micromonosporaceae</taxon>
        <taxon>Micromonospora</taxon>
    </lineage>
</organism>
<name>A0A5C4QLP4_9ACTN</name>
<evidence type="ECO:0008006" key="3">
    <source>
        <dbReference type="Google" id="ProtNLM"/>
    </source>
</evidence>
<protein>
    <recommendedName>
        <fullName evidence="3">Thioesterase domain-containing protein</fullName>
    </recommendedName>
</protein>
<dbReference type="OrthoDB" id="3601157at2"/>
<dbReference type="AlphaFoldDB" id="A0A5C4QLP4"/>